<accession>A0ABT9YVQ1</accession>
<dbReference type="EMBL" id="JAUSTZ010000001">
    <property type="protein sequence ID" value="MDQ0224071.1"/>
    <property type="molecule type" value="Genomic_DNA"/>
</dbReference>
<dbReference type="PROSITE" id="PS50885">
    <property type="entry name" value="HAMP"/>
    <property type="match status" value="1"/>
</dbReference>
<dbReference type="InterPro" id="IPR003660">
    <property type="entry name" value="HAMP_dom"/>
</dbReference>
<keyword evidence="3 5" id="KW-0472">Membrane</keyword>
<feature type="domain" description="HAMP" evidence="6">
    <location>
        <begin position="209"/>
        <end position="262"/>
    </location>
</feature>
<feature type="coiled-coil region" evidence="4">
    <location>
        <begin position="410"/>
        <end position="437"/>
    </location>
</feature>
<sequence length="566" mass="65108">MKFSLQLSDYSLRTRLILVILAILVWLAAINCVQIYLFLGYVKQYNAMLETVTMTNSINGVLKQQLNDEIRDIAYGKVPFESGSQYDHLKDMYRNLEKIEMNDKSELFTEEIIAVREILNTTTQYIDRLGEQIQSGVSADKRNITYEYITILSTLIDEKVQLLLQSTLVIIGQSKNDISLNLQRDLTIYLCLFIVVILASLLFAWYISGNFVKPIRKLGQKTNEIAEGNLTIGEISIPSKNEIGDLCRAYNRMFHNLKDIIMSVRKTNDLVAVTSKDIHQSILENRLAGEEVAEATQTISINLHKQDELIHKSVATVQNLFHKYNEVLIKSNKINLHSSETKKLTDGINDSIDNFIEKFEMIYHNIQIQNNDTRKLQKNSREIYDHVKFMKLILFELNIVCQSLGNELPKNFINNNVEGAIKRIKELSEESTKLSLNIENEVIQLQDVCVTMQSGILRNLENIHTSNIKSTQIKSRYQKVLSIRNEQQEEIESIKQDIQLAFEQMVTVRQMIAEIEHSSRISKEQVVGIAAMGEEQLTTLEEVSDASYKLVERIQEMESNIKQFKL</sequence>
<dbReference type="Gene3D" id="6.10.340.10">
    <property type="match status" value="1"/>
</dbReference>
<name>A0ABT9YVQ1_9BACI</name>
<feature type="transmembrane region" description="Helical" evidence="5">
    <location>
        <begin position="186"/>
        <end position="207"/>
    </location>
</feature>
<feature type="transmembrane region" description="Helical" evidence="5">
    <location>
        <begin position="16"/>
        <end position="39"/>
    </location>
</feature>
<keyword evidence="2" id="KW-1003">Cell membrane</keyword>
<dbReference type="CDD" id="cd06225">
    <property type="entry name" value="HAMP"/>
    <property type="match status" value="1"/>
</dbReference>
<dbReference type="RefSeq" id="WP_174879725.1">
    <property type="nucleotide sequence ID" value="NZ_CADEPK010000050.1"/>
</dbReference>
<keyword evidence="8" id="KW-1185">Reference proteome</keyword>
<protein>
    <submittedName>
        <fullName evidence="7">Methyl-accepting chemotaxis protein</fullName>
    </submittedName>
</protein>
<evidence type="ECO:0000259" key="6">
    <source>
        <dbReference type="PROSITE" id="PS50885"/>
    </source>
</evidence>
<evidence type="ECO:0000256" key="5">
    <source>
        <dbReference type="SAM" id="Phobius"/>
    </source>
</evidence>
<proteinExistence type="predicted"/>
<dbReference type="SUPFAM" id="SSF58104">
    <property type="entry name" value="Methyl-accepting chemotaxis protein (MCP) signaling domain"/>
    <property type="match status" value="1"/>
</dbReference>
<dbReference type="PANTHER" id="PTHR32089:SF112">
    <property type="entry name" value="LYSOZYME-LIKE PROTEIN-RELATED"/>
    <property type="match status" value="1"/>
</dbReference>
<keyword evidence="4" id="KW-0175">Coiled coil</keyword>
<comment type="subcellular location">
    <subcellularLocation>
        <location evidence="1">Cell membrane</location>
    </subcellularLocation>
</comment>
<keyword evidence="5" id="KW-1133">Transmembrane helix</keyword>
<organism evidence="7 8">
    <name type="scientific">Metabacillus niabensis</name>
    <dbReference type="NCBI Taxonomy" id="324854"/>
    <lineage>
        <taxon>Bacteria</taxon>
        <taxon>Bacillati</taxon>
        <taxon>Bacillota</taxon>
        <taxon>Bacilli</taxon>
        <taxon>Bacillales</taxon>
        <taxon>Bacillaceae</taxon>
        <taxon>Metabacillus</taxon>
    </lineage>
</organism>
<evidence type="ECO:0000256" key="2">
    <source>
        <dbReference type="ARBA" id="ARBA00022475"/>
    </source>
</evidence>
<feature type="coiled-coil region" evidence="4">
    <location>
        <begin position="477"/>
        <end position="504"/>
    </location>
</feature>
<reference evidence="7 8" key="1">
    <citation type="submission" date="2023-07" db="EMBL/GenBank/DDBJ databases">
        <title>Genomic Encyclopedia of Type Strains, Phase IV (KMG-IV): sequencing the most valuable type-strain genomes for metagenomic binning, comparative biology and taxonomic classification.</title>
        <authorList>
            <person name="Goeker M."/>
        </authorList>
    </citation>
    <scope>NUCLEOTIDE SEQUENCE [LARGE SCALE GENOMIC DNA]</scope>
    <source>
        <strain evidence="7 8">DSM 17723</strain>
    </source>
</reference>
<evidence type="ECO:0000256" key="1">
    <source>
        <dbReference type="ARBA" id="ARBA00004236"/>
    </source>
</evidence>
<evidence type="ECO:0000313" key="7">
    <source>
        <dbReference type="EMBL" id="MDQ0224071.1"/>
    </source>
</evidence>
<dbReference type="Gene3D" id="1.10.287.950">
    <property type="entry name" value="Methyl-accepting chemotaxis protein"/>
    <property type="match status" value="2"/>
</dbReference>
<evidence type="ECO:0000256" key="4">
    <source>
        <dbReference type="SAM" id="Coils"/>
    </source>
</evidence>
<keyword evidence="5" id="KW-0812">Transmembrane</keyword>
<dbReference type="Proteomes" id="UP001232245">
    <property type="component" value="Unassembled WGS sequence"/>
</dbReference>
<evidence type="ECO:0000256" key="3">
    <source>
        <dbReference type="ARBA" id="ARBA00023136"/>
    </source>
</evidence>
<dbReference type="Pfam" id="PF00672">
    <property type="entry name" value="HAMP"/>
    <property type="match status" value="1"/>
</dbReference>
<dbReference type="PANTHER" id="PTHR32089">
    <property type="entry name" value="METHYL-ACCEPTING CHEMOTAXIS PROTEIN MCPB"/>
    <property type="match status" value="1"/>
</dbReference>
<comment type="caution">
    <text evidence="7">The sequence shown here is derived from an EMBL/GenBank/DDBJ whole genome shotgun (WGS) entry which is preliminary data.</text>
</comment>
<gene>
    <name evidence="7" type="ORF">J2S02_000393</name>
</gene>
<dbReference type="SMART" id="SM00304">
    <property type="entry name" value="HAMP"/>
    <property type="match status" value="1"/>
</dbReference>
<evidence type="ECO:0000313" key="8">
    <source>
        <dbReference type="Proteomes" id="UP001232245"/>
    </source>
</evidence>